<gene>
    <name evidence="2" type="ORF">LARSCL_LOCUS1445</name>
</gene>
<feature type="chain" id="PRO_5043483308" description="Lipoprotein" evidence="1">
    <location>
        <begin position="21"/>
        <end position="133"/>
    </location>
</feature>
<keyword evidence="3" id="KW-1185">Reference proteome</keyword>
<evidence type="ECO:0000313" key="3">
    <source>
        <dbReference type="Proteomes" id="UP001497382"/>
    </source>
</evidence>
<evidence type="ECO:0008006" key="4">
    <source>
        <dbReference type="Google" id="ProtNLM"/>
    </source>
</evidence>
<evidence type="ECO:0000256" key="1">
    <source>
        <dbReference type="SAM" id="SignalP"/>
    </source>
</evidence>
<protein>
    <recommendedName>
        <fullName evidence="4">Lipoprotein</fullName>
    </recommendedName>
</protein>
<proteinExistence type="predicted"/>
<evidence type="ECO:0000313" key="2">
    <source>
        <dbReference type="EMBL" id="CAL1263329.1"/>
    </source>
</evidence>
<dbReference type="EMBL" id="CAXIEN010000008">
    <property type="protein sequence ID" value="CAL1263329.1"/>
    <property type="molecule type" value="Genomic_DNA"/>
</dbReference>
<sequence>MYFQSFSLFLAFILFSGCMSNKENPNEEILQIINCVAKSHDQQLCDQLLDCNNQLADPYLKAYNECIKVMLPNGIGSCDENSELYYSEGIRRQINRCMQCKVVGKEFTDDDKQQMGVFQQCLHALGEKAGCYS</sequence>
<comment type="caution">
    <text evidence="2">The sequence shown here is derived from an EMBL/GenBank/DDBJ whole genome shotgun (WGS) entry which is preliminary data.</text>
</comment>
<accession>A0AAV1YWU6</accession>
<keyword evidence="1" id="KW-0732">Signal</keyword>
<reference evidence="2 3" key="1">
    <citation type="submission" date="2024-04" db="EMBL/GenBank/DDBJ databases">
        <authorList>
            <person name="Rising A."/>
            <person name="Reimegard J."/>
            <person name="Sonavane S."/>
            <person name="Akerstrom W."/>
            <person name="Nylinder S."/>
            <person name="Hedman E."/>
            <person name="Kallberg Y."/>
        </authorList>
    </citation>
    <scope>NUCLEOTIDE SEQUENCE [LARGE SCALE GENOMIC DNA]</scope>
</reference>
<organism evidence="2 3">
    <name type="scientific">Larinioides sclopetarius</name>
    <dbReference type="NCBI Taxonomy" id="280406"/>
    <lineage>
        <taxon>Eukaryota</taxon>
        <taxon>Metazoa</taxon>
        <taxon>Ecdysozoa</taxon>
        <taxon>Arthropoda</taxon>
        <taxon>Chelicerata</taxon>
        <taxon>Arachnida</taxon>
        <taxon>Araneae</taxon>
        <taxon>Araneomorphae</taxon>
        <taxon>Entelegynae</taxon>
        <taxon>Araneoidea</taxon>
        <taxon>Araneidae</taxon>
        <taxon>Larinioides</taxon>
    </lineage>
</organism>
<dbReference type="AlphaFoldDB" id="A0AAV1YWU6"/>
<dbReference type="Proteomes" id="UP001497382">
    <property type="component" value="Unassembled WGS sequence"/>
</dbReference>
<name>A0AAV1YWU6_9ARAC</name>
<feature type="signal peptide" evidence="1">
    <location>
        <begin position="1"/>
        <end position="20"/>
    </location>
</feature>